<dbReference type="Proteomes" id="UP000000311">
    <property type="component" value="Unassembled WGS sequence"/>
</dbReference>
<gene>
    <name evidence="1" type="ORF">EAG_09012</name>
</gene>
<name>E2AQT9_CAMFO</name>
<dbReference type="EMBL" id="GL441834">
    <property type="protein sequence ID" value="EFN64201.1"/>
    <property type="molecule type" value="Genomic_DNA"/>
</dbReference>
<sequence>MREKIARAVTTGRSVDIGFETSEIGNILQAFAFLDGERPLCPDKATKKRKVFACDAAQARSIFRYPDIGSVSPHDVLASSWDTHPLFMEFIIRPQPALSPHRELPGDHLTGDSAVSTMAMFYRGTLDRGKILIQLGSLIVLSLAGKPTRD</sequence>
<protein>
    <submittedName>
        <fullName evidence="1">Uncharacterized protein</fullName>
    </submittedName>
</protein>
<keyword evidence="2" id="KW-1185">Reference proteome</keyword>
<evidence type="ECO:0000313" key="1">
    <source>
        <dbReference type="EMBL" id="EFN64201.1"/>
    </source>
</evidence>
<organism evidence="2">
    <name type="scientific">Camponotus floridanus</name>
    <name type="common">Florida carpenter ant</name>
    <dbReference type="NCBI Taxonomy" id="104421"/>
    <lineage>
        <taxon>Eukaryota</taxon>
        <taxon>Metazoa</taxon>
        <taxon>Ecdysozoa</taxon>
        <taxon>Arthropoda</taxon>
        <taxon>Hexapoda</taxon>
        <taxon>Insecta</taxon>
        <taxon>Pterygota</taxon>
        <taxon>Neoptera</taxon>
        <taxon>Endopterygota</taxon>
        <taxon>Hymenoptera</taxon>
        <taxon>Apocrita</taxon>
        <taxon>Aculeata</taxon>
        <taxon>Formicoidea</taxon>
        <taxon>Formicidae</taxon>
        <taxon>Formicinae</taxon>
        <taxon>Camponotus</taxon>
    </lineage>
</organism>
<reference evidence="1 2" key="1">
    <citation type="journal article" date="2010" name="Science">
        <title>Genomic comparison of the ants Camponotus floridanus and Harpegnathos saltator.</title>
        <authorList>
            <person name="Bonasio R."/>
            <person name="Zhang G."/>
            <person name="Ye C."/>
            <person name="Mutti N.S."/>
            <person name="Fang X."/>
            <person name="Qin N."/>
            <person name="Donahue G."/>
            <person name="Yang P."/>
            <person name="Li Q."/>
            <person name="Li C."/>
            <person name="Zhang P."/>
            <person name="Huang Z."/>
            <person name="Berger S.L."/>
            <person name="Reinberg D."/>
            <person name="Wang J."/>
            <person name="Liebig J."/>
        </authorList>
    </citation>
    <scope>NUCLEOTIDE SEQUENCE [LARGE SCALE GENOMIC DNA]</scope>
    <source>
        <strain evidence="2">C129</strain>
    </source>
</reference>
<evidence type="ECO:0000313" key="2">
    <source>
        <dbReference type="Proteomes" id="UP000000311"/>
    </source>
</evidence>
<dbReference type="InParanoid" id="E2AQT9"/>
<accession>E2AQT9</accession>
<dbReference type="AlphaFoldDB" id="E2AQT9"/>
<proteinExistence type="predicted"/>